<evidence type="ECO:0000256" key="2">
    <source>
        <dbReference type="ARBA" id="ARBA00023125"/>
    </source>
</evidence>
<evidence type="ECO:0000256" key="1">
    <source>
        <dbReference type="ARBA" id="ARBA00023015"/>
    </source>
</evidence>
<dbReference type="PRINTS" id="PR00455">
    <property type="entry name" value="HTHTETR"/>
</dbReference>
<dbReference type="SUPFAM" id="SSF46689">
    <property type="entry name" value="Homeodomain-like"/>
    <property type="match status" value="1"/>
</dbReference>
<protein>
    <submittedName>
        <fullName evidence="5">Unannotated protein</fullName>
    </submittedName>
</protein>
<keyword evidence="1" id="KW-0805">Transcription regulation</keyword>
<dbReference type="Gene3D" id="1.10.357.10">
    <property type="entry name" value="Tetracycline Repressor, domain 2"/>
    <property type="match status" value="1"/>
</dbReference>
<keyword evidence="3" id="KW-0804">Transcription</keyword>
<evidence type="ECO:0000256" key="3">
    <source>
        <dbReference type="ARBA" id="ARBA00023163"/>
    </source>
</evidence>
<name>A0A6J6MBC1_9ZZZZ</name>
<dbReference type="PROSITE" id="PS50977">
    <property type="entry name" value="HTH_TETR_2"/>
    <property type="match status" value="1"/>
</dbReference>
<keyword evidence="2" id="KW-0238">DNA-binding</keyword>
<dbReference type="PANTHER" id="PTHR30055:SF234">
    <property type="entry name" value="HTH-TYPE TRANSCRIPTIONAL REGULATOR BETI"/>
    <property type="match status" value="1"/>
</dbReference>
<proteinExistence type="predicted"/>
<dbReference type="Pfam" id="PF00440">
    <property type="entry name" value="TetR_N"/>
    <property type="match status" value="1"/>
</dbReference>
<dbReference type="InterPro" id="IPR001647">
    <property type="entry name" value="HTH_TetR"/>
</dbReference>
<dbReference type="AlphaFoldDB" id="A0A6J6MBC1"/>
<sequence>MSSSSDVRSQMISAAIEMMEVAGEGSVRVAKIAEKVGVTEPLVYHHFKNRAALVTAAYAEWYKRCQDLEVPIGQLMAMVNNQEEYERAVRASLTWSYRPERIAARGVRLSVIGAAQTNPELAKAVNEINRSFLTSLAQATEYAQSQGWVRSDLDPMATAYWLHGQINGRVVAEMDEGSIDLAHWDEVSFDAIFSLIRPRK</sequence>
<reference evidence="5" key="1">
    <citation type="submission" date="2020-05" db="EMBL/GenBank/DDBJ databases">
        <authorList>
            <person name="Chiriac C."/>
            <person name="Salcher M."/>
            <person name="Ghai R."/>
            <person name="Kavagutti S V."/>
        </authorList>
    </citation>
    <scope>NUCLEOTIDE SEQUENCE</scope>
</reference>
<dbReference type="GO" id="GO:0000976">
    <property type="term" value="F:transcription cis-regulatory region binding"/>
    <property type="evidence" value="ECO:0007669"/>
    <property type="project" value="TreeGrafter"/>
</dbReference>
<organism evidence="5">
    <name type="scientific">freshwater metagenome</name>
    <dbReference type="NCBI Taxonomy" id="449393"/>
    <lineage>
        <taxon>unclassified sequences</taxon>
        <taxon>metagenomes</taxon>
        <taxon>ecological metagenomes</taxon>
    </lineage>
</organism>
<dbReference type="SUPFAM" id="SSF48498">
    <property type="entry name" value="Tetracyclin repressor-like, C-terminal domain"/>
    <property type="match status" value="1"/>
</dbReference>
<dbReference type="InterPro" id="IPR009057">
    <property type="entry name" value="Homeodomain-like_sf"/>
</dbReference>
<dbReference type="PANTHER" id="PTHR30055">
    <property type="entry name" value="HTH-TYPE TRANSCRIPTIONAL REGULATOR RUTR"/>
    <property type="match status" value="1"/>
</dbReference>
<dbReference type="GO" id="GO:0003700">
    <property type="term" value="F:DNA-binding transcription factor activity"/>
    <property type="evidence" value="ECO:0007669"/>
    <property type="project" value="TreeGrafter"/>
</dbReference>
<feature type="domain" description="HTH tetR-type" evidence="4">
    <location>
        <begin position="5"/>
        <end position="65"/>
    </location>
</feature>
<evidence type="ECO:0000313" key="5">
    <source>
        <dbReference type="EMBL" id="CAB4670035.1"/>
    </source>
</evidence>
<dbReference type="EMBL" id="CAEZWV010000011">
    <property type="protein sequence ID" value="CAB4670035.1"/>
    <property type="molecule type" value="Genomic_DNA"/>
</dbReference>
<accession>A0A6J6MBC1</accession>
<evidence type="ECO:0000259" key="4">
    <source>
        <dbReference type="PROSITE" id="PS50977"/>
    </source>
</evidence>
<dbReference type="InterPro" id="IPR036271">
    <property type="entry name" value="Tet_transcr_reg_TetR-rel_C_sf"/>
</dbReference>
<gene>
    <name evidence="5" type="ORF">UFOPK2295_00743</name>
</gene>
<dbReference type="InterPro" id="IPR050109">
    <property type="entry name" value="HTH-type_TetR-like_transc_reg"/>
</dbReference>